<dbReference type="STRING" id="767434.Fraau_3071"/>
<name>H8L3M9_FRAAD</name>
<dbReference type="HOGENOM" id="CLU_054212_1_0_6"/>
<keyword evidence="1" id="KW-1133">Transmembrane helix</keyword>
<feature type="transmembrane region" description="Helical" evidence="1">
    <location>
        <begin position="46"/>
        <end position="64"/>
    </location>
</feature>
<dbReference type="RefSeq" id="WP_014404401.1">
    <property type="nucleotide sequence ID" value="NC_017033.1"/>
</dbReference>
<dbReference type="AlphaFoldDB" id="H8L3M9"/>
<sequence length="293" mass="31751">MTSSLVIILIATGLLHRWPQLASYRRDTLFRTWLGQISRVDGSLHAVLALGLPVLLCLLLIAGIHIFPGHHLGQALFALAVLMMSLGPRELDPDLAALQLARTPVTQLQALTDLHDETMAQLAWEQASVAEAVAYAALHRRFGVVFWFVLLGPPGALLYRLSQTLGRDASLDLGPGQRKAAQYTANALDWLPAHLLVFTLAIVDHWDAVMNAWRDWRRSAGRAGWYGAAPGFLAAAVRCSSMTPGEGPGSAADAASDPALTAARLQQVFQRAWISWLAVLALIALGGWIRPLP</sequence>
<evidence type="ECO:0000313" key="2">
    <source>
        <dbReference type="EMBL" id="AFC87398.1"/>
    </source>
</evidence>
<dbReference type="Proteomes" id="UP000005234">
    <property type="component" value="Chromosome"/>
</dbReference>
<feature type="transmembrane region" description="Helical" evidence="1">
    <location>
        <begin position="144"/>
        <end position="161"/>
    </location>
</feature>
<protein>
    <submittedName>
        <fullName evidence="2">Membrane protein required for beta-lactamase induction</fullName>
    </submittedName>
</protein>
<gene>
    <name evidence="2" type="ordered locus">Fraau_3071</name>
</gene>
<reference evidence="2" key="1">
    <citation type="submission" date="2012-02" db="EMBL/GenBank/DDBJ databases">
        <title>The complete genome of Frateuria aurantia DSM 6220.</title>
        <authorList>
            <consortium name="US DOE Joint Genome Institute (JGI-PGF)"/>
            <person name="Lucas S."/>
            <person name="Copeland A."/>
            <person name="Lapidus A."/>
            <person name="Glavina del Rio T."/>
            <person name="Dalin E."/>
            <person name="Tice H."/>
            <person name="Bruce D."/>
            <person name="Goodwin L."/>
            <person name="Pitluck S."/>
            <person name="Peters L."/>
            <person name="Ovchinnikova G."/>
            <person name="Teshima H."/>
            <person name="Kyrpides N."/>
            <person name="Mavromatis K."/>
            <person name="Ivanova N."/>
            <person name="Brettin T."/>
            <person name="Detter J.C."/>
            <person name="Han C."/>
            <person name="Larimer F."/>
            <person name="Land M."/>
            <person name="Hauser L."/>
            <person name="Markowitz V."/>
            <person name="Cheng J.-F."/>
            <person name="Hugenholtz P."/>
            <person name="Woyke T."/>
            <person name="Wu D."/>
            <person name="Brambilla E."/>
            <person name="Klenk H.-P."/>
            <person name="Eisen J.A."/>
        </authorList>
    </citation>
    <scope>NUCLEOTIDE SEQUENCE</scope>
    <source>
        <strain evidence="2">DSM 6220</strain>
    </source>
</reference>
<dbReference type="OrthoDB" id="9811967at2"/>
<dbReference type="GO" id="GO:0046677">
    <property type="term" value="P:response to antibiotic"/>
    <property type="evidence" value="ECO:0007669"/>
    <property type="project" value="TreeGrafter"/>
</dbReference>
<keyword evidence="3" id="KW-1185">Reference proteome</keyword>
<dbReference type="GO" id="GO:0005886">
    <property type="term" value="C:plasma membrane"/>
    <property type="evidence" value="ECO:0007669"/>
    <property type="project" value="TreeGrafter"/>
</dbReference>
<dbReference type="EMBL" id="CP003350">
    <property type="protein sequence ID" value="AFC87398.1"/>
    <property type="molecule type" value="Genomic_DNA"/>
</dbReference>
<accession>H8L3M9</accession>
<dbReference type="KEGG" id="fau:Fraau_3071"/>
<proteinExistence type="predicted"/>
<dbReference type="InterPro" id="IPR052966">
    <property type="entry name" value="Beta-lactamase_Reg"/>
</dbReference>
<evidence type="ECO:0000313" key="3">
    <source>
        <dbReference type="Proteomes" id="UP000005234"/>
    </source>
</evidence>
<feature type="transmembrane region" description="Helical" evidence="1">
    <location>
        <begin position="272"/>
        <end position="289"/>
    </location>
</feature>
<keyword evidence="1" id="KW-0812">Transmembrane</keyword>
<keyword evidence="1" id="KW-0472">Membrane</keyword>
<evidence type="ECO:0000256" key="1">
    <source>
        <dbReference type="SAM" id="Phobius"/>
    </source>
</evidence>
<dbReference type="eggNOG" id="COG3725">
    <property type="taxonomic scope" value="Bacteria"/>
</dbReference>
<dbReference type="PANTHER" id="PTHR38684">
    <property type="entry name" value="PROTEIN AMPE"/>
    <property type="match status" value="1"/>
</dbReference>
<dbReference type="PANTHER" id="PTHR38684:SF1">
    <property type="entry name" value="PROTEIN AMPE"/>
    <property type="match status" value="1"/>
</dbReference>
<organism evidence="2 3">
    <name type="scientific">Frateuria aurantia (strain ATCC 33424 / DSM 6220 / KCTC 2777 / LMG 1558 / NBRC 3245 / NCIMB 13370)</name>
    <name type="common">Acetobacter aurantius</name>
    <dbReference type="NCBI Taxonomy" id="767434"/>
    <lineage>
        <taxon>Bacteria</taxon>
        <taxon>Pseudomonadati</taxon>
        <taxon>Pseudomonadota</taxon>
        <taxon>Gammaproteobacteria</taxon>
        <taxon>Lysobacterales</taxon>
        <taxon>Rhodanobacteraceae</taxon>
        <taxon>Frateuria</taxon>
    </lineage>
</organism>